<sequence>MIISMIISSSTMGNCFSAVNKTELFKKQQLKAEYYNKKVSINKLGTFKPHSVYSGDTIKITDDNLVKGLNSMCNYNIHISIADKPLRLILSYLNNSNELQSMIKGDTFHIYKITYKKIKTIEEINQYDIYNAIQDYIYINNEEPNNTNTIIAT</sequence>
<organism evidence="1">
    <name type="scientific">viral metagenome</name>
    <dbReference type="NCBI Taxonomy" id="1070528"/>
    <lineage>
        <taxon>unclassified sequences</taxon>
        <taxon>metagenomes</taxon>
        <taxon>organismal metagenomes</taxon>
    </lineage>
</organism>
<evidence type="ECO:0000313" key="1">
    <source>
        <dbReference type="EMBL" id="QHU29434.1"/>
    </source>
</evidence>
<dbReference type="AlphaFoldDB" id="A0A6C0LIQ8"/>
<protein>
    <submittedName>
        <fullName evidence="1">Uncharacterized protein</fullName>
    </submittedName>
</protein>
<accession>A0A6C0LIQ8</accession>
<reference evidence="1" key="1">
    <citation type="journal article" date="2020" name="Nature">
        <title>Giant virus diversity and host interactions through global metagenomics.</title>
        <authorList>
            <person name="Schulz F."/>
            <person name="Roux S."/>
            <person name="Paez-Espino D."/>
            <person name="Jungbluth S."/>
            <person name="Walsh D.A."/>
            <person name="Denef V.J."/>
            <person name="McMahon K.D."/>
            <person name="Konstantinidis K.T."/>
            <person name="Eloe-Fadrosh E.A."/>
            <person name="Kyrpides N.C."/>
            <person name="Woyke T."/>
        </authorList>
    </citation>
    <scope>NUCLEOTIDE SEQUENCE</scope>
    <source>
        <strain evidence="1">GVMAG-M-3300027804-48</strain>
    </source>
</reference>
<name>A0A6C0LIQ8_9ZZZZ</name>
<proteinExistence type="predicted"/>
<dbReference type="EMBL" id="MN740489">
    <property type="protein sequence ID" value="QHU29434.1"/>
    <property type="molecule type" value="Genomic_DNA"/>
</dbReference>